<protein>
    <submittedName>
        <fullName evidence="4">C-type lectin domain-containing protein</fullName>
    </submittedName>
</protein>
<dbReference type="InterPro" id="IPR016186">
    <property type="entry name" value="C-type_lectin-like/link_sf"/>
</dbReference>
<dbReference type="EMBL" id="UXUI01007384">
    <property type="protein sequence ID" value="VDD87317.1"/>
    <property type="molecule type" value="Genomic_DNA"/>
</dbReference>
<name>A0A0N4UYT2_ENTVE</name>
<dbReference type="WBParaSite" id="EVEC_0000275201-mRNA-1">
    <property type="protein sequence ID" value="EVEC_0000275201-mRNA-1"/>
    <property type="gene ID" value="EVEC_0000275201"/>
</dbReference>
<dbReference type="OrthoDB" id="418245at2759"/>
<dbReference type="InterPro" id="IPR001304">
    <property type="entry name" value="C-type_lectin-like"/>
</dbReference>
<accession>A0A0N4UYT2</accession>
<evidence type="ECO:0000313" key="4">
    <source>
        <dbReference type="WBParaSite" id="EVEC_0000275201-mRNA-1"/>
    </source>
</evidence>
<organism evidence="4">
    <name type="scientific">Enterobius vermicularis</name>
    <name type="common">Human pinworm</name>
    <dbReference type="NCBI Taxonomy" id="51028"/>
    <lineage>
        <taxon>Eukaryota</taxon>
        <taxon>Metazoa</taxon>
        <taxon>Ecdysozoa</taxon>
        <taxon>Nematoda</taxon>
        <taxon>Chromadorea</taxon>
        <taxon>Rhabditida</taxon>
        <taxon>Spirurina</taxon>
        <taxon>Oxyuridomorpha</taxon>
        <taxon>Oxyuroidea</taxon>
        <taxon>Oxyuridae</taxon>
        <taxon>Enterobius</taxon>
    </lineage>
</organism>
<proteinExistence type="predicted"/>
<dbReference type="PANTHER" id="PTHR22803">
    <property type="entry name" value="MANNOSE, PHOSPHOLIPASE, LECTIN RECEPTOR RELATED"/>
    <property type="match status" value="1"/>
</dbReference>
<dbReference type="InterPro" id="IPR016187">
    <property type="entry name" value="CTDL_fold"/>
</dbReference>
<evidence type="ECO:0000313" key="3">
    <source>
        <dbReference type="Proteomes" id="UP000274131"/>
    </source>
</evidence>
<dbReference type="InterPro" id="IPR050111">
    <property type="entry name" value="C-type_lectin/snaclec_domain"/>
</dbReference>
<dbReference type="PROSITE" id="PS50041">
    <property type="entry name" value="C_TYPE_LECTIN_2"/>
    <property type="match status" value="1"/>
</dbReference>
<gene>
    <name evidence="2" type="ORF">EVEC_LOCUS2460</name>
</gene>
<dbReference type="Gene3D" id="3.10.100.10">
    <property type="entry name" value="Mannose-Binding Protein A, subunit A"/>
    <property type="match status" value="1"/>
</dbReference>
<reference evidence="4" key="1">
    <citation type="submission" date="2017-02" db="UniProtKB">
        <authorList>
            <consortium name="WormBaseParasite"/>
        </authorList>
    </citation>
    <scope>IDENTIFICATION</scope>
</reference>
<keyword evidence="3" id="KW-1185">Reference proteome</keyword>
<sequence length="102" mass="11969">MAVAFVSELKSVEQERSCPKLWFEFEGRCYYHIKSKLSAHKAWEKCRRHWGSDLVSIHDRYLNEFIANLEEDGLLIGLYYNEGKNAYQWTDETPVDFVSSGT</sequence>
<dbReference type="AlphaFoldDB" id="A0A0N4UYT2"/>
<dbReference type="Proteomes" id="UP000274131">
    <property type="component" value="Unassembled WGS sequence"/>
</dbReference>
<dbReference type="CDD" id="cd00037">
    <property type="entry name" value="CLECT"/>
    <property type="match status" value="1"/>
</dbReference>
<reference evidence="2 3" key="2">
    <citation type="submission" date="2018-10" db="EMBL/GenBank/DDBJ databases">
        <authorList>
            <consortium name="Pathogen Informatics"/>
        </authorList>
    </citation>
    <scope>NUCLEOTIDE SEQUENCE [LARGE SCALE GENOMIC DNA]</scope>
</reference>
<dbReference type="SUPFAM" id="SSF56436">
    <property type="entry name" value="C-type lectin-like"/>
    <property type="match status" value="1"/>
</dbReference>
<dbReference type="Pfam" id="PF00059">
    <property type="entry name" value="Lectin_C"/>
    <property type="match status" value="1"/>
</dbReference>
<evidence type="ECO:0000313" key="2">
    <source>
        <dbReference type="EMBL" id="VDD87317.1"/>
    </source>
</evidence>
<evidence type="ECO:0000259" key="1">
    <source>
        <dbReference type="PROSITE" id="PS50041"/>
    </source>
</evidence>
<feature type="domain" description="C-type lectin" evidence="1">
    <location>
        <begin position="25"/>
        <end position="97"/>
    </location>
</feature>